<comment type="caution">
    <text evidence="12">The sequence shown here is derived from an EMBL/GenBank/DDBJ whole genome shotgun (WGS) entry which is preliminary data.</text>
</comment>
<evidence type="ECO:0000256" key="9">
    <source>
        <dbReference type="ARBA" id="ARBA00023136"/>
    </source>
</evidence>
<dbReference type="GO" id="GO:0051301">
    <property type="term" value="P:cell division"/>
    <property type="evidence" value="ECO:0007669"/>
    <property type="project" value="InterPro"/>
</dbReference>
<comment type="similarity">
    <text evidence="11">Belongs to the SEDS family. MrdB/RodA subfamily.</text>
</comment>
<reference evidence="12" key="1">
    <citation type="submission" date="2019-03" db="EMBL/GenBank/DDBJ databases">
        <title>Lake Tanganyika Metagenome-Assembled Genomes (MAGs).</title>
        <authorList>
            <person name="Tran P."/>
        </authorList>
    </citation>
    <scope>NUCLEOTIDE SEQUENCE</scope>
    <source>
        <strain evidence="12">K_DeepCast_65m_m2_066</strain>
    </source>
</reference>
<feature type="transmembrane region" description="Helical" evidence="11">
    <location>
        <begin position="12"/>
        <end position="33"/>
    </location>
</feature>
<evidence type="ECO:0000313" key="12">
    <source>
        <dbReference type="EMBL" id="MBM3222494.1"/>
    </source>
</evidence>
<dbReference type="PANTHER" id="PTHR30474:SF1">
    <property type="entry name" value="PEPTIDOGLYCAN GLYCOSYLTRANSFERASE MRDB"/>
    <property type="match status" value="1"/>
</dbReference>
<keyword evidence="6 11" id="KW-0133">Cell shape</keyword>
<keyword evidence="2 11" id="KW-1003">Cell membrane</keyword>
<comment type="pathway">
    <text evidence="11">Cell wall biogenesis; peptidoglycan biosynthesis.</text>
</comment>
<dbReference type="InterPro" id="IPR011923">
    <property type="entry name" value="RodA/MrdB"/>
</dbReference>
<evidence type="ECO:0000256" key="5">
    <source>
        <dbReference type="ARBA" id="ARBA00022692"/>
    </source>
</evidence>
<dbReference type="AlphaFoldDB" id="A0A938B131"/>
<organism evidence="12 13">
    <name type="scientific">Tectimicrobiota bacterium</name>
    <dbReference type="NCBI Taxonomy" id="2528274"/>
    <lineage>
        <taxon>Bacteria</taxon>
        <taxon>Pseudomonadati</taxon>
        <taxon>Nitrospinota/Tectimicrobiota group</taxon>
        <taxon>Candidatus Tectimicrobiota</taxon>
    </lineage>
</organism>
<dbReference type="GO" id="GO:0032153">
    <property type="term" value="C:cell division site"/>
    <property type="evidence" value="ECO:0007669"/>
    <property type="project" value="TreeGrafter"/>
</dbReference>
<name>A0A938B131_UNCTE</name>
<evidence type="ECO:0000256" key="10">
    <source>
        <dbReference type="ARBA" id="ARBA00023316"/>
    </source>
</evidence>
<dbReference type="GO" id="GO:0005886">
    <property type="term" value="C:plasma membrane"/>
    <property type="evidence" value="ECO:0007669"/>
    <property type="project" value="UniProtKB-SubCell"/>
</dbReference>
<feature type="transmembrane region" description="Helical" evidence="11">
    <location>
        <begin position="45"/>
        <end position="63"/>
    </location>
</feature>
<dbReference type="GO" id="GO:0015648">
    <property type="term" value="F:lipid-linked peptidoglycan transporter activity"/>
    <property type="evidence" value="ECO:0007669"/>
    <property type="project" value="TreeGrafter"/>
</dbReference>
<dbReference type="NCBIfam" id="TIGR02210">
    <property type="entry name" value="rodA_shape"/>
    <property type="match status" value="1"/>
</dbReference>
<evidence type="ECO:0000256" key="7">
    <source>
        <dbReference type="ARBA" id="ARBA00022984"/>
    </source>
</evidence>
<dbReference type="GO" id="GO:0071555">
    <property type="term" value="P:cell wall organization"/>
    <property type="evidence" value="ECO:0007669"/>
    <property type="project" value="UniProtKB-KW"/>
</dbReference>
<keyword evidence="7 11" id="KW-0573">Peptidoglycan synthesis</keyword>
<keyword evidence="4 11" id="KW-0808">Transferase</keyword>
<evidence type="ECO:0000256" key="2">
    <source>
        <dbReference type="ARBA" id="ARBA00022475"/>
    </source>
</evidence>
<keyword evidence="3 11" id="KW-0328">Glycosyltransferase</keyword>
<feature type="transmembrane region" description="Helical" evidence="11">
    <location>
        <begin position="276"/>
        <end position="297"/>
    </location>
</feature>
<keyword evidence="5 11" id="KW-0812">Transmembrane</keyword>
<evidence type="ECO:0000256" key="11">
    <source>
        <dbReference type="HAMAP-Rule" id="MF_02079"/>
    </source>
</evidence>
<evidence type="ECO:0000256" key="8">
    <source>
        <dbReference type="ARBA" id="ARBA00022989"/>
    </source>
</evidence>
<evidence type="ECO:0000313" key="13">
    <source>
        <dbReference type="Proteomes" id="UP000712673"/>
    </source>
</evidence>
<dbReference type="InterPro" id="IPR001182">
    <property type="entry name" value="FtsW/RodA"/>
</dbReference>
<feature type="transmembrane region" description="Helical" evidence="11">
    <location>
        <begin position="164"/>
        <end position="181"/>
    </location>
</feature>
<feature type="transmembrane region" description="Helical" evidence="11">
    <location>
        <begin position="309"/>
        <end position="336"/>
    </location>
</feature>
<sequence length="375" mass="40914">MAFDRRLATHFDWGTLAISLAIIAVSMVLLYSATAERTDGPSGMHWKQLVWTGIGLLAMLAVLCVDYQTLCRQAYVFYGLLLVSLVIVLFFGRVVNGSQRWLALGPWHLQTSELAKPVMILVLARYFAELAPSGTAPPLGFRDLPLPVLLVSVPFVLIVRQPNLSTAMVLVAILCVMVLLIGLRGKTLLTLLSVSLAALPLAWTLLLKEYQRERLLTLFNPQPDLLGAGYHGWQSKIAIGSGGLWGKGLLAGTQSRLSFLPERHTDFIFAVLAEEVGFVGVVILMCLFACLLVQGFLTAYRSRDRLGALIATGVLTMLAVQIFLNIGMTIGLVPIIGLPLPLMSYGGSSLLMTFLCLGLLMNVRMRRFKLGGFPA</sequence>
<dbReference type="GO" id="GO:0008360">
    <property type="term" value="P:regulation of cell shape"/>
    <property type="evidence" value="ECO:0007669"/>
    <property type="project" value="UniProtKB-KW"/>
</dbReference>
<accession>A0A938B131</accession>
<dbReference type="EC" id="2.4.99.28" evidence="11"/>
<comment type="subcellular location">
    <subcellularLocation>
        <location evidence="11">Cell membrane</location>
        <topology evidence="11">Multi-pass membrane protein</topology>
    </subcellularLocation>
    <subcellularLocation>
        <location evidence="1">Membrane</location>
        <topology evidence="1">Multi-pass membrane protein</topology>
    </subcellularLocation>
</comment>
<keyword evidence="10 11" id="KW-0961">Cell wall biogenesis/degradation</keyword>
<proteinExistence type="inferred from homology"/>
<dbReference type="InterPro" id="IPR018365">
    <property type="entry name" value="Cell_cycle_FtsW-rel_CS"/>
</dbReference>
<comment type="catalytic activity">
    <reaction evidence="11">
        <text>[GlcNAc-(1-&gt;4)-Mur2Ac(oyl-L-Ala-gamma-D-Glu-L-Lys-D-Ala-D-Ala)](n)-di-trans,octa-cis-undecaprenyl diphosphate + beta-D-GlcNAc-(1-&gt;4)-Mur2Ac(oyl-L-Ala-gamma-D-Glu-L-Lys-D-Ala-D-Ala)-di-trans,octa-cis-undecaprenyl diphosphate = [GlcNAc-(1-&gt;4)-Mur2Ac(oyl-L-Ala-gamma-D-Glu-L-Lys-D-Ala-D-Ala)](n+1)-di-trans,octa-cis-undecaprenyl diphosphate + di-trans,octa-cis-undecaprenyl diphosphate + H(+)</text>
        <dbReference type="Rhea" id="RHEA:23708"/>
        <dbReference type="Rhea" id="RHEA-COMP:9602"/>
        <dbReference type="Rhea" id="RHEA-COMP:9603"/>
        <dbReference type="ChEBI" id="CHEBI:15378"/>
        <dbReference type="ChEBI" id="CHEBI:58405"/>
        <dbReference type="ChEBI" id="CHEBI:60033"/>
        <dbReference type="ChEBI" id="CHEBI:78435"/>
        <dbReference type="EC" id="2.4.99.28"/>
    </reaction>
</comment>
<keyword evidence="8 11" id="KW-1133">Transmembrane helix</keyword>
<feature type="transmembrane region" description="Helical" evidence="11">
    <location>
        <begin position="342"/>
        <end position="360"/>
    </location>
</feature>
<dbReference type="Proteomes" id="UP000712673">
    <property type="component" value="Unassembled WGS sequence"/>
</dbReference>
<evidence type="ECO:0000256" key="3">
    <source>
        <dbReference type="ARBA" id="ARBA00022676"/>
    </source>
</evidence>
<dbReference type="GO" id="GO:0009252">
    <property type="term" value="P:peptidoglycan biosynthetic process"/>
    <property type="evidence" value="ECO:0007669"/>
    <property type="project" value="UniProtKB-UniRule"/>
</dbReference>
<dbReference type="Pfam" id="PF01098">
    <property type="entry name" value="FTSW_RODA_SPOVE"/>
    <property type="match status" value="1"/>
</dbReference>
<dbReference type="EMBL" id="VGLS01000025">
    <property type="protein sequence ID" value="MBM3222494.1"/>
    <property type="molecule type" value="Genomic_DNA"/>
</dbReference>
<feature type="transmembrane region" description="Helical" evidence="11">
    <location>
        <begin position="75"/>
        <end position="95"/>
    </location>
</feature>
<feature type="transmembrane region" description="Helical" evidence="11">
    <location>
        <begin position="188"/>
        <end position="206"/>
    </location>
</feature>
<protein>
    <recommendedName>
        <fullName evidence="11">Peptidoglycan glycosyltransferase RodA</fullName>
        <shortName evidence="11">PGT</shortName>
        <ecNumber evidence="11">2.4.99.28</ecNumber>
    </recommendedName>
    <alternativeName>
        <fullName evidence="11">Cell elongation protein RodA</fullName>
    </alternativeName>
    <alternativeName>
        <fullName evidence="11">Cell wall polymerase</fullName>
    </alternativeName>
    <alternativeName>
        <fullName evidence="11">Peptidoglycan polymerase</fullName>
        <shortName evidence="11">PG polymerase</shortName>
    </alternativeName>
</protein>
<dbReference type="GO" id="GO:0008955">
    <property type="term" value="F:peptidoglycan glycosyltransferase activity"/>
    <property type="evidence" value="ECO:0007669"/>
    <property type="project" value="UniProtKB-UniRule"/>
</dbReference>
<evidence type="ECO:0000256" key="6">
    <source>
        <dbReference type="ARBA" id="ARBA00022960"/>
    </source>
</evidence>
<evidence type="ECO:0000256" key="1">
    <source>
        <dbReference type="ARBA" id="ARBA00004141"/>
    </source>
</evidence>
<keyword evidence="9 11" id="KW-0472">Membrane</keyword>
<dbReference type="HAMAP" id="MF_02079">
    <property type="entry name" value="PGT_RodA"/>
    <property type="match status" value="1"/>
</dbReference>
<gene>
    <name evidence="11 12" type="primary">rodA</name>
    <name evidence="12" type="ORF">FJZ47_01635</name>
</gene>
<evidence type="ECO:0000256" key="4">
    <source>
        <dbReference type="ARBA" id="ARBA00022679"/>
    </source>
</evidence>
<comment type="function">
    <text evidence="11">Peptidoglycan polymerase that is essential for cell wall elongation.</text>
</comment>
<dbReference type="PANTHER" id="PTHR30474">
    <property type="entry name" value="CELL CYCLE PROTEIN"/>
    <property type="match status" value="1"/>
</dbReference>
<dbReference type="PROSITE" id="PS00428">
    <property type="entry name" value="FTSW_RODA_SPOVE"/>
    <property type="match status" value="1"/>
</dbReference>